<dbReference type="RefSeq" id="WP_015924031.1">
    <property type="nucleotide sequence ID" value="NC_011899.1"/>
</dbReference>
<evidence type="ECO:0000313" key="2">
    <source>
        <dbReference type="Proteomes" id="UP000000719"/>
    </source>
</evidence>
<dbReference type="HOGENOM" id="CLU_485531_0_0_9"/>
<protein>
    <submittedName>
        <fullName evidence="1">Uncharacterized protein</fullName>
    </submittedName>
</protein>
<dbReference type="KEGG" id="hor:Hore_23180"/>
<proteinExistence type="predicted"/>
<organism evidence="1 2">
    <name type="scientific">Halothermothrix orenii (strain H 168 / OCM 544 / DSM 9562)</name>
    <dbReference type="NCBI Taxonomy" id="373903"/>
    <lineage>
        <taxon>Bacteria</taxon>
        <taxon>Bacillati</taxon>
        <taxon>Bacillota</taxon>
        <taxon>Clostridia</taxon>
        <taxon>Halanaerobiales</taxon>
        <taxon>Halothermotrichaceae</taxon>
        <taxon>Halothermothrix</taxon>
    </lineage>
</organism>
<dbReference type="STRING" id="373903.Hore_23180"/>
<dbReference type="AlphaFoldDB" id="B8D1B1"/>
<gene>
    <name evidence="1" type="ordered locus">Hore_23180</name>
</gene>
<accession>B8D1B1</accession>
<dbReference type="EMBL" id="CP001098">
    <property type="protein sequence ID" value="ACL71063.1"/>
    <property type="molecule type" value="Genomic_DNA"/>
</dbReference>
<reference evidence="1 2" key="1">
    <citation type="journal article" date="2009" name="PLoS ONE">
        <title>Genome analysis of the anaerobic thermohalophilic bacterium Halothermothrix orenii.</title>
        <authorList>
            <person name="Mavromatis K."/>
            <person name="Ivanova N."/>
            <person name="Anderson I."/>
            <person name="Lykidis A."/>
            <person name="Hooper S.D."/>
            <person name="Sun H."/>
            <person name="Kunin V."/>
            <person name="Lapidus A."/>
            <person name="Hugenholtz P."/>
            <person name="Patel B."/>
            <person name="Kyrpides N.C."/>
        </authorList>
    </citation>
    <scope>NUCLEOTIDE SEQUENCE [LARGE SCALE GENOMIC DNA]</scope>
    <source>
        <strain evidence="2">H 168 / OCM 544 / DSM 9562</strain>
    </source>
</reference>
<dbReference type="Proteomes" id="UP000000719">
    <property type="component" value="Chromosome"/>
</dbReference>
<sequence>MRKVTIIVLIMLLLLGVSAGVSAIEEEFYRLEGMSIDLKNIIDDEYTDFMTFSSELVDVEGTQVYLKMGENSTKAPQVGMVTNLAGFKVAAFFENGINKNENGENIYFKNEDDTQNILDELDILSINQSDLQVAPNKDVIVEIDEKAEGATHSDNTELSGRAILSRSFSSFDLGLKIDLNKDSSKQKEINSEKATIITYSTDQKDNIVEETIIEATEEFKYTDDTLDMTFGVDVRKPIGPGNLVVGGGIKPSKRTQEINYSSFDSNFTEDYINDNTSTDSYKYDYEYPTSSYVSPVFVNLKYEYPVKILNKEGIFRISGNFETGSDEDTVKYFTESRSIYKADGSVTSEFINTEEEEYNLSTGLSNYVFAVGTEIDLSTNTIFTIGVKYLYEGTEQVVSSNGYTEKDVNNNYNTDGSLNEGTSYITTTKVSSDYTFTEKTTQNSIVIPYGLETEINSKLTLRLGGTSIIYNSYKEEITEVTEGYHSVTETVYKDGTQLAPVEDNKDGYREEYNETESKFDTYTDFNLGLSYQLNEVATLDMNSGGDLANISYWDVSLNLKF</sequence>
<evidence type="ECO:0000313" key="1">
    <source>
        <dbReference type="EMBL" id="ACL71063.1"/>
    </source>
</evidence>
<name>B8D1B1_HALOH</name>
<keyword evidence="2" id="KW-1185">Reference proteome</keyword>